<keyword evidence="2" id="KW-1185">Reference proteome</keyword>
<comment type="caution">
    <text evidence="1">The sequence shown here is derived from an EMBL/GenBank/DDBJ whole genome shotgun (WGS) entry which is preliminary data.</text>
</comment>
<dbReference type="EMBL" id="QICL01000010">
    <property type="protein sequence ID" value="PXV64464.1"/>
    <property type="molecule type" value="Genomic_DNA"/>
</dbReference>
<protein>
    <submittedName>
        <fullName evidence="1">Uncharacterized protein DUF4625</fullName>
    </submittedName>
</protein>
<dbReference type="InterPro" id="IPR027829">
    <property type="entry name" value="DUF4625"/>
</dbReference>
<dbReference type="Proteomes" id="UP000247973">
    <property type="component" value="Unassembled WGS sequence"/>
</dbReference>
<proteinExistence type="predicted"/>
<accession>A0A2V3PR65</accession>
<dbReference type="AlphaFoldDB" id="A0A2V3PR65"/>
<sequence length="173" mass="19340">MTRNLSLLALAAGLIIGINLFFACTKVETDDAPPGIKILMPLNNDTLFIYTDTDTILPIFSASLSDNEGLSSYKFRIRHLRDSIKGAPGDTTAYFYKNYQRASIFGMKDTIIKHSFEIDTIISVTDSNSNTRRLPIWQGVYQLDASVVDMHGNITIVDSINVVIVKTKYIKKK</sequence>
<gene>
    <name evidence="1" type="ORF">CLV62_110108</name>
</gene>
<dbReference type="OrthoDB" id="9837028at2"/>
<dbReference type="PROSITE" id="PS51257">
    <property type="entry name" value="PROKAR_LIPOPROTEIN"/>
    <property type="match status" value="1"/>
</dbReference>
<organism evidence="1 2">
    <name type="scientific">Dysgonomonas alginatilytica</name>
    <dbReference type="NCBI Taxonomy" id="1605892"/>
    <lineage>
        <taxon>Bacteria</taxon>
        <taxon>Pseudomonadati</taxon>
        <taxon>Bacteroidota</taxon>
        <taxon>Bacteroidia</taxon>
        <taxon>Bacteroidales</taxon>
        <taxon>Dysgonomonadaceae</taxon>
        <taxon>Dysgonomonas</taxon>
    </lineage>
</organism>
<evidence type="ECO:0000313" key="1">
    <source>
        <dbReference type="EMBL" id="PXV64464.1"/>
    </source>
</evidence>
<dbReference type="RefSeq" id="WP_110310580.1">
    <property type="nucleotide sequence ID" value="NZ_QICL01000010.1"/>
</dbReference>
<evidence type="ECO:0000313" key="2">
    <source>
        <dbReference type="Proteomes" id="UP000247973"/>
    </source>
</evidence>
<dbReference type="Pfam" id="PF15418">
    <property type="entry name" value="DUF4625"/>
    <property type="match status" value="1"/>
</dbReference>
<name>A0A2V3PR65_9BACT</name>
<reference evidence="1 2" key="1">
    <citation type="submission" date="2018-03" db="EMBL/GenBank/DDBJ databases">
        <title>Genomic Encyclopedia of Archaeal and Bacterial Type Strains, Phase II (KMG-II): from individual species to whole genera.</title>
        <authorList>
            <person name="Goeker M."/>
        </authorList>
    </citation>
    <scope>NUCLEOTIDE SEQUENCE [LARGE SCALE GENOMIC DNA]</scope>
    <source>
        <strain evidence="1 2">DSM 100214</strain>
    </source>
</reference>